<feature type="transmembrane region" description="Helical" evidence="1">
    <location>
        <begin position="68"/>
        <end position="91"/>
    </location>
</feature>
<evidence type="ECO:0000313" key="2">
    <source>
        <dbReference type="EMBL" id="ETW16597.1"/>
    </source>
</evidence>
<sequence length="195" mass="22842">MSIFKIPGLYSKIYGSIFRRKFSGPSPLYKTPLRHIWAIFFYIDIFILYILVFSFFFSIIVRNECAEIFSTVFFTTINIIFSFLIDFFFLLIKDEEVVSEDEIIVSTCLTILLCIVKIFLNLYSIYFCINVYGHIVESKERHIKETCASYMGKGLLLHYSVINCFSLVETYIESFLTLISIISFKAQVQSYQIII</sequence>
<accession>A0A024V218</accession>
<dbReference type="OrthoDB" id="377522at2759"/>
<evidence type="ECO:0000313" key="3">
    <source>
        <dbReference type="Proteomes" id="UP000030690"/>
    </source>
</evidence>
<dbReference type="AlphaFoldDB" id="A0A024V218"/>
<feature type="transmembrane region" description="Helical" evidence="1">
    <location>
        <begin position="36"/>
        <end position="61"/>
    </location>
</feature>
<keyword evidence="1" id="KW-0812">Transmembrane</keyword>
<reference evidence="2 3" key="2">
    <citation type="submission" date="2013-02" db="EMBL/GenBank/DDBJ databases">
        <title>The Genome Sequence of Plasmodium falciparum Vietnam Oak-Knoll (FVO).</title>
        <authorList>
            <consortium name="The Broad Institute Genome Sequencing Platform"/>
            <consortium name="The Broad Institute Genome Sequencing Center for Infectious Disease"/>
            <person name="Neafsey D."/>
            <person name="Cheeseman I."/>
            <person name="Volkman S."/>
            <person name="Adams J."/>
            <person name="Walker B."/>
            <person name="Young S.K."/>
            <person name="Zeng Q."/>
            <person name="Gargeya S."/>
            <person name="Fitzgerald M."/>
            <person name="Haas B."/>
            <person name="Abouelleil A."/>
            <person name="Alvarado L."/>
            <person name="Arachchi H.M."/>
            <person name="Berlin A.M."/>
            <person name="Chapman S.B."/>
            <person name="Dewar J."/>
            <person name="Goldberg J."/>
            <person name="Griggs A."/>
            <person name="Gujja S."/>
            <person name="Hansen M."/>
            <person name="Howarth C."/>
            <person name="Imamovic A."/>
            <person name="Larimer J."/>
            <person name="McCowan C."/>
            <person name="Murphy C."/>
            <person name="Neiman D."/>
            <person name="Pearson M."/>
            <person name="Priest M."/>
            <person name="Roberts A."/>
            <person name="Saif S."/>
            <person name="Shea T."/>
            <person name="Sisk P."/>
            <person name="Sykes S."/>
            <person name="Wortman J."/>
            <person name="Nusbaum C."/>
            <person name="Birren B."/>
        </authorList>
    </citation>
    <scope>NUCLEOTIDE SEQUENCE [LARGE SCALE GENOMIC DNA]</scope>
    <source>
        <strain evidence="3">Vietnam Oak-Knoll (FVO)</strain>
    </source>
</reference>
<dbReference type="Proteomes" id="UP000030690">
    <property type="component" value="Unassembled WGS sequence"/>
</dbReference>
<gene>
    <name evidence="2" type="ORF">PFFVO_04458</name>
</gene>
<feature type="transmembrane region" description="Helical" evidence="1">
    <location>
        <begin position="103"/>
        <end position="129"/>
    </location>
</feature>
<evidence type="ECO:0000256" key="1">
    <source>
        <dbReference type="SAM" id="Phobius"/>
    </source>
</evidence>
<organism evidence="2 3">
    <name type="scientific">Plasmodium falciparum Vietnam Oak-Knoll</name>
    <name type="common">FVO</name>
    <dbReference type="NCBI Taxonomy" id="1036723"/>
    <lineage>
        <taxon>Eukaryota</taxon>
        <taxon>Sar</taxon>
        <taxon>Alveolata</taxon>
        <taxon>Apicomplexa</taxon>
        <taxon>Aconoidasida</taxon>
        <taxon>Haemosporida</taxon>
        <taxon>Plasmodiidae</taxon>
        <taxon>Plasmodium</taxon>
        <taxon>Plasmodium (Laverania)</taxon>
    </lineage>
</organism>
<keyword evidence="1" id="KW-0472">Membrane</keyword>
<name>A0A024V218_PLAFA</name>
<keyword evidence="1" id="KW-1133">Transmembrane helix</keyword>
<dbReference type="EMBL" id="KI925141">
    <property type="protein sequence ID" value="ETW16597.1"/>
    <property type="molecule type" value="Genomic_DNA"/>
</dbReference>
<protein>
    <submittedName>
        <fullName evidence="2">Uncharacterized protein</fullName>
    </submittedName>
</protein>
<reference evidence="2 3" key="1">
    <citation type="submission" date="2013-02" db="EMBL/GenBank/DDBJ databases">
        <title>The Genome Annotation of Plasmodium falciparum Vietnam Oak-Knoll (FVO).</title>
        <authorList>
            <consortium name="The Broad Institute Genome Sequencing Platform"/>
            <consortium name="The Broad Institute Genome Sequencing Center for Infectious Disease"/>
            <person name="Neafsey D."/>
            <person name="Hoffman S."/>
            <person name="Volkman S."/>
            <person name="Rosenthal P."/>
            <person name="Walker B."/>
            <person name="Young S.K."/>
            <person name="Zeng Q."/>
            <person name="Gargeya S."/>
            <person name="Fitzgerald M."/>
            <person name="Haas B."/>
            <person name="Abouelleil A."/>
            <person name="Allen A.W."/>
            <person name="Alvarado L."/>
            <person name="Arachchi H.M."/>
            <person name="Berlin A.M."/>
            <person name="Chapman S.B."/>
            <person name="Gainer-Dewar J."/>
            <person name="Goldberg J."/>
            <person name="Griggs A."/>
            <person name="Gujja S."/>
            <person name="Hansen M."/>
            <person name="Howarth C."/>
            <person name="Imamovic A."/>
            <person name="Ireland A."/>
            <person name="Larimer J."/>
            <person name="McCowan C."/>
            <person name="Murphy C."/>
            <person name="Pearson M."/>
            <person name="Poon T.W."/>
            <person name="Priest M."/>
            <person name="Roberts A."/>
            <person name="Saif S."/>
            <person name="Shea T."/>
            <person name="Sisk P."/>
            <person name="Sykes S."/>
            <person name="Wortman J."/>
            <person name="Nusbaum C."/>
            <person name="Birren B."/>
        </authorList>
    </citation>
    <scope>NUCLEOTIDE SEQUENCE [LARGE SCALE GENOMIC DNA]</scope>
    <source>
        <strain evidence="3">Vietnam Oak-Knoll (FVO)</strain>
    </source>
</reference>
<proteinExistence type="predicted"/>